<feature type="region of interest" description="Disordered" evidence="1">
    <location>
        <begin position="1"/>
        <end position="25"/>
    </location>
</feature>
<name>A0A8I0CK90_9CORY</name>
<feature type="region of interest" description="Disordered" evidence="1">
    <location>
        <begin position="55"/>
        <end position="99"/>
    </location>
</feature>
<dbReference type="GeneID" id="60808800"/>
<dbReference type="SUPFAM" id="SSF75011">
    <property type="entry name" value="3-carboxy-cis,cis-mucoante lactonizing enzyme"/>
    <property type="match status" value="1"/>
</dbReference>
<comment type="caution">
    <text evidence="2">The sequence shown here is derived from an EMBL/GenBank/DDBJ whole genome shotgun (WGS) entry which is preliminary data.</text>
</comment>
<accession>A0A8I0CK90</accession>
<evidence type="ECO:0000313" key="2">
    <source>
        <dbReference type="EMBL" id="MBB3115242.1"/>
    </source>
</evidence>
<dbReference type="EMBL" id="JACHWT010000001">
    <property type="protein sequence ID" value="MBB3115242.1"/>
    <property type="molecule type" value="Genomic_DNA"/>
</dbReference>
<organism evidence="2 3">
    <name type="scientific">Corynebacterium bovis DSM 20582 = CIP 54.80</name>
    <dbReference type="NCBI Taxonomy" id="927655"/>
    <lineage>
        <taxon>Bacteria</taxon>
        <taxon>Bacillati</taxon>
        <taxon>Actinomycetota</taxon>
        <taxon>Actinomycetes</taxon>
        <taxon>Mycobacteriales</taxon>
        <taxon>Corynebacteriaceae</taxon>
        <taxon>Corynebacterium</taxon>
    </lineage>
</organism>
<proteinExistence type="predicted"/>
<dbReference type="Proteomes" id="UP000612712">
    <property type="component" value="Unassembled WGS sequence"/>
</dbReference>
<reference evidence="2" key="1">
    <citation type="submission" date="2020-08" db="EMBL/GenBank/DDBJ databases">
        <title>Sequencing the genomes of 1000 actinobacteria strains.</title>
        <authorList>
            <person name="Klenk H.-P."/>
        </authorList>
    </citation>
    <scope>NUCLEOTIDE SEQUENCE</scope>
    <source>
        <strain evidence="2">DSM 20582</strain>
    </source>
</reference>
<sequence>MIRSSHSPSSAPSDRDVPGPRARRWAGPRGVLAVGVSAAVLLGASACTGDVVKQSTGDSGNGPVVGVAATPAASPAAGDPAGRTGRGAPVRDLARLGDDSGAPGDVALLREGSLEIGAPSDLVTGRGRTVDVPRECTTLSTTSRGVTAACGGSVIVVDGDGRTVRTVQVDGTATAAAVIADGTVAVAVEGRDRMQFYGADGAFLDDDPSSDSVDATVLLHDRNGGERLAAVDHAQSSVTEMRLSDRKYLAALRIGQGVGTLAAGSGTDGVAVASDTRQDQALLYTLDEVVMLHQSVPTGPSPYAVTWDSPRALMWVSTTGDNRLTAYRVDSGTPVEVGSFGTVRDVRRVVDGRDGSLLLTGDDGTLQMIPADQVTAGVRS</sequence>
<gene>
    <name evidence="2" type="ORF">FHU32_000430</name>
</gene>
<feature type="compositionally biased region" description="Low complexity" evidence="1">
    <location>
        <begin position="1"/>
        <end position="12"/>
    </location>
</feature>
<dbReference type="RefSeq" id="WP_125187408.1">
    <property type="nucleotide sequence ID" value="NZ_AENJ01000256.1"/>
</dbReference>
<dbReference type="AlphaFoldDB" id="A0A8I0CK90"/>
<feature type="compositionally biased region" description="Low complexity" evidence="1">
    <location>
        <begin position="62"/>
        <end position="82"/>
    </location>
</feature>
<evidence type="ECO:0000256" key="1">
    <source>
        <dbReference type="SAM" id="MobiDB-lite"/>
    </source>
</evidence>
<protein>
    <submittedName>
        <fullName evidence="2">Uncharacterized protein</fullName>
    </submittedName>
</protein>
<evidence type="ECO:0000313" key="3">
    <source>
        <dbReference type="Proteomes" id="UP000612712"/>
    </source>
</evidence>